<comment type="similarity">
    <text evidence="12">Belongs to the radical SAM superfamily. RlmN family.</text>
</comment>
<evidence type="ECO:0000256" key="2">
    <source>
        <dbReference type="ARBA" id="ARBA00022485"/>
    </source>
</evidence>
<dbReference type="OrthoDB" id="9793973at2"/>
<feature type="active site" description="Proton acceptor" evidence="12">
    <location>
        <position position="97"/>
    </location>
</feature>
<evidence type="ECO:0000313" key="15">
    <source>
        <dbReference type="Proteomes" id="UP000190814"/>
    </source>
</evidence>
<feature type="binding site" evidence="12">
    <location>
        <begin position="219"/>
        <end position="221"/>
    </location>
    <ligand>
        <name>S-adenosyl-L-methionine</name>
        <dbReference type="ChEBI" id="CHEBI:59789"/>
    </ligand>
</feature>
<proteinExistence type="inferred from homology"/>
<keyword evidence="2 12" id="KW-0004">4Fe-4S</keyword>
<dbReference type="Gene3D" id="3.20.20.70">
    <property type="entry name" value="Aldolase class I"/>
    <property type="match status" value="1"/>
</dbReference>
<dbReference type="EMBL" id="FUXZ01000003">
    <property type="protein sequence ID" value="SKA61098.1"/>
    <property type="molecule type" value="Genomic_DNA"/>
</dbReference>
<comment type="subcellular location">
    <subcellularLocation>
        <location evidence="1 12">Cytoplasm</location>
    </subcellularLocation>
</comment>
<dbReference type="GO" id="GO:0070040">
    <property type="term" value="F:rRNA (adenine(2503)-C2-)-methyltransferase activity"/>
    <property type="evidence" value="ECO:0007669"/>
    <property type="project" value="UniProtKB-UniRule"/>
</dbReference>
<evidence type="ECO:0000256" key="11">
    <source>
        <dbReference type="ARBA" id="ARBA00023014"/>
    </source>
</evidence>
<evidence type="ECO:0000256" key="4">
    <source>
        <dbReference type="ARBA" id="ARBA00022552"/>
    </source>
</evidence>
<dbReference type="SFLD" id="SFLDF00275">
    <property type="entry name" value="adenosine_C2_methyltransferase"/>
    <property type="match status" value="1"/>
</dbReference>
<evidence type="ECO:0000256" key="12">
    <source>
        <dbReference type="HAMAP-Rule" id="MF_01849"/>
    </source>
</evidence>
<dbReference type="GO" id="GO:0019843">
    <property type="term" value="F:rRNA binding"/>
    <property type="evidence" value="ECO:0007669"/>
    <property type="project" value="UniProtKB-UniRule"/>
</dbReference>
<name>A0A1T4V7Y8_9FIRM</name>
<sequence length="354" mass="40435">MSESINKVDILSMTYGELEEYFLNINEKSFRAKQTFKWLHSDRVKTYDEMSNLSKNLREILKENTYINNIEAIDVLTSKEDGTKKFLFELMDGNVIESVFMRYHHGNSVCISTQVGCAMGCKFCASTLDGLTRNLTASEMLSQIYEITRITGERISNIVLMGSGEPLHNYDNVLKFIELITDENGYNLSGRNITLSTCGIVPNIYKLADCKLQITLAISLHSTTDERRKTLMPIANKYSIDEILKATDYFFEQTGRRISFEYCLVANENDTMEDANRLSKLLNGRNAHVNLIPVNPIKERDFKSTNMEFVHKFKNVLEKNGINVTIRREMGRDINGACGQLRKSYIDSKGGKNR</sequence>
<keyword evidence="15" id="KW-1185">Reference proteome</keyword>
<evidence type="ECO:0000256" key="8">
    <source>
        <dbReference type="ARBA" id="ARBA00022694"/>
    </source>
</evidence>
<dbReference type="RefSeq" id="WP_078765267.1">
    <property type="nucleotide sequence ID" value="NZ_FUXZ01000003.1"/>
</dbReference>
<feature type="binding site" evidence="12">
    <location>
        <position position="117"/>
    </location>
    <ligand>
        <name>[4Fe-4S] cluster</name>
        <dbReference type="ChEBI" id="CHEBI:49883"/>
        <note>4Fe-4S-S-AdoMet</note>
    </ligand>
</feature>
<dbReference type="InterPro" id="IPR027492">
    <property type="entry name" value="RNA_MTrfase_RlmN"/>
</dbReference>
<dbReference type="SFLD" id="SFLDG01062">
    <property type="entry name" value="methyltransferase_(Class_A)"/>
    <property type="match status" value="1"/>
</dbReference>
<accession>A0A1T4V7Y8</accession>
<keyword evidence="8 12" id="KW-0819">tRNA processing</keyword>
<keyword evidence="11 12" id="KW-0411">Iron-sulfur</keyword>
<evidence type="ECO:0000256" key="10">
    <source>
        <dbReference type="ARBA" id="ARBA00023004"/>
    </source>
</evidence>
<protein>
    <recommendedName>
        <fullName evidence="12">Probable dual-specificity RNA methyltransferase RlmN</fullName>
        <ecNumber evidence="12">2.1.1.192</ecNumber>
    </recommendedName>
    <alternativeName>
        <fullName evidence="12">23S rRNA (adenine(2503)-C(2))-methyltransferase</fullName>
    </alternativeName>
    <alternativeName>
        <fullName evidence="12">23S rRNA m2A2503 methyltransferase</fullName>
    </alternativeName>
    <alternativeName>
        <fullName evidence="12">Ribosomal RNA large subunit methyltransferase N</fullName>
    </alternativeName>
    <alternativeName>
        <fullName evidence="12">tRNA (adenine(37)-C(2))-methyltransferase</fullName>
    </alternativeName>
    <alternativeName>
        <fullName evidence="12">tRNA m2A37 methyltransferase</fullName>
    </alternativeName>
</protein>
<dbReference type="STRING" id="39495.SAMN02745111_00373"/>
<dbReference type="GO" id="GO:0070475">
    <property type="term" value="P:rRNA base methylation"/>
    <property type="evidence" value="ECO:0007669"/>
    <property type="project" value="UniProtKB-UniRule"/>
</dbReference>
<keyword evidence="5 12" id="KW-0489">Methyltransferase</keyword>
<dbReference type="InterPro" id="IPR007197">
    <property type="entry name" value="rSAM"/>
</dbReference>
<evidence type="ECO:0000256" key="3">
    <source>
        <dbReference type="ARBA" id="ARBA00022490"/>
    </source>
</evidence>
<comment type="caution">
    <text evidence="12">Lacks conserved residue(s) required for the propagation of feature annotation.</text>
</comment>
<dbReference type="GO" id="GO:0000049">
    <property type="term" value="F:tRNA binding"/>
    <property type="evidence" value="ECO:0007669"/>
    <property type="project" value="UniProtKB-UniRule"/>
</dbReference>
<dbReference type="InterPro" id="IPR013785">
    <property type="entry name" value="Aldolase_TIM"/>
</dbReference>
<dbReference type="GO" id="GO:0005737">
    <property type="term" value="C:cytoplasm"/>
    <property type="evidence" value="ECO:0007669"/>
    <property type="project" value="UniProtKB-SubCell"/>
</dbReference>
<keyword evidence="3 12" id="KW-0963">Cytoplasm</keyword>
<dbReference type="InterPro" id="IPR058240">
    <property type="entry name" value="rSAM_sf"/>
</dbReference>
<evidence type="ECO:0000256" key="6">
    <source>
        <dbReference type="ARBA" id="ARBA00022679"/>
    </source>
</evidence>
<evidence type="ECO:0000256" key="1">
    <source>
        <dbReference type="ARBA" id="ARBA00004496"/>
    </source>
</evidence>
<reference evidence="14 15" key="1">
    <citation type="submission" date="2017-02" db="EMBL/GenBank/DDBJ databases">
        <authorList>
            <person name="Peterson S.W."/>
        </authorList>
    </citation>
    <scope>NUCLEOTIDE SEQUENCE [LARGE SCALE GENOMIC DNA]</scope>
    <source>
        <strain evidence="14 15">ATCC 35992</strain>
    </source>
</reference>
<feature type="binding site" evidence="12">
    <location>
        <position position="295"/>
    </location>
    <ligand>
        <name>S-adenosyl-L-methionine</name>
        <dbReference type="ChEBI" id="CHEBI:59789"/>
    </ligand>
</feature>
<evidence type="ECO:0000256" key="5">
    <source>
        <dbReference type="ARBA" id="ARBA00022603"/>
    </source>
</evidence>
<organism evidence="14 15">
    <name type="scientific">Eubacterium uniforme</name>
    <dbReference type="NCBI Taxonomy" id="39495"/>
    <lineage>
        <taxon>Bacteria</taxon>
        <taxon>Bacillati</taxon>
        <taxon>Bacillota</taxon>
        <taxon>Clostridia</taxon>
        <taxon>Eubacteriales</taxon>
        <taxon>Eubacteriaceae</taxon>
        <taxon>Eubacterium</taxon>
    </lineage>
</organism>
<dbReference type="FunFam" id="3.20.20.70:FF:000014">
    <property type="entry name" value="Probable dual-specificity RNA methyltransferase RlmN"/>
    <property type="match status" value="1"/>
</dbReference>
<dbReference type="InterPro" id="IPR040072">
    <property type="entry name" value="Methyltransferase_A"/>
</dbReference>
<evidence type="ECO:0000256" key="7">
    <source>
        <dbReference type="ARBA" id="ARBA00022691"/>
    </source>
</evidence>
<dbReference type="Gene3D" id="1.10.150.530">
    <property type="match status" value="1"/>
</dbReference>
<dbReference type="EC" id="2.1.1.192" evidence="12"/>
<feature type="active site" description="S-methylcysteine intermediate" evidence="12">
    <location>
        <position position="338"/>
    </location>
</feature>
<dbReference type="AlphaFoldDB" id="A0A1T4V7Y8"/>
<dbReference type="InterPro" id="IPR004383">
    <property type="entry name" value="rRNA_lsu_MTrfase_RlmN/Cfr"/>
</dbReference>
<evidence type="ECO:0000256" key="9">
    <source>
        <dbReference type="ARBA" id="ARBA00022723"/>
    </source>
</evidence>
<comment type="cofactor">
    <cofactor evidence="12">
        <name>[4Fe-4S] cluster</name>
        <dbReference type="ChEBI" id="CHEBI:49883"/>
    </cofactor>
    <text evidence="12">Binds 1 [4Fe-4S] cluster. The cluster is coordinated with 3 cysteines and an exchangeable S-adenosyl-L-methionine.</text>
</comment>
<dbReference type="PANTHER" id="PTHR30544">
    <property type="entry name" value="23S RRNA METHYLTRANSFERASE"/>
    <property type="match status" value="1"/>
</dbReference>
<feature type="domain" description="Radical SAM core" evidence="13">
    <location>
        <begin position="103"/>
        <end position="333"/>
    </location>
</feature>
<comment type="catalytic activity">
    <reaction evidence="12">
        <text>adenosine(2503) in 23S rRNA + 2 reduced [2Fe-2S]-[ferredoxin] + 2 S-adenosyl-L-methionine = 2-methyladenosine(2503) in 23S rRNA + 5'-deoxyadenosine + L-methionine + 2 oxidized [2Fe-2S]-[ferredoxin] + S-adenosyl-L-homocysteine</text>
        <dbReference type="Rhea" id="RHEA:42916"/>
        <dbReference type="Rhea" id="RHEA-COMP:10000"/>
        <dbReference type="Rhea" id="RHEA-COMP:10001"/>
        <dbReference type="Rhea" id="RHEA-COMP:10152"/>
        <dbReference type="Rhea" id="RHEA-COMP:10282"/>
        <dbReference type="ChEBI" id="CHEBI:17319"/>
        <dbReference type="ChEBI" id="CHEBI:33737"/>
        <dbReference type="ChEBI" id="CHEBI:33738"/>
        <dbReference type="ChEBI" id="CHEBI:57844"/>
        <dbReference type="ChEBI" id="CHEBI:57856"/>
        <dbReference type="ChEBI" id="CHEBI:59789"/>
        <dbReference type="ChEBI" id="CHEBI:74411"/>
        <dbReference type="ChEBI" id="CHEBI:74497"/>
        <dbReference type="EC" id="2.1.1.192"/>
    </reaction>
</comment>
<dbReference type="PANTHER" id="PTHR30544:SF5">
    <property type="entry name" value="RADICAL SAM CORE DOMAIN-CONTAINING PROTEIN"/>
    <property type="match status" value="1"/>
</dbReference>
<keyword evidence="6 12" id="KW-0808">Transferase</keyword>
<dbReference type="InterPro" id="IPR048641">
    <property type="entry name" value="RlmN_N"/>
</dbReference>
<keyword evidence="4 12" id="KW-0698">rRNA processing</keyword>
<dbReference type="PROSITE" id="PS51918">
    <property type="entry name" value="RADICAL_SAM"/>
    <property type="match status" value="1"/>
</dbReference>
<gene>
    <name evidence="12" type="primary">rlmN</name>
    <name evidence="14" type="ORF">SAMN02745111_00373</name>
</gene>
<dbReference type="GO" id="GO:0002935">
    <property type="term" value="F:tRNA (adenine(37)-C2)-methyltransferase activity"/>
    <property type="evidence" value="ECO:0007669"/>
    <property type="project" value="UniProtKB-UniRule"/>
</dbReference>
<evidence type="ECO:0000259" key="13">
    <source>
        <dbReference type="PROSITE" id="PS51918"/>
    </source>
</evidence>
<keyword evidence="9 12" id="KW-0479">Metal-binding</keyword>
<dbReference type="GO" id="GO:0051539">
    <property type="term" value="F:4 iron, 4 sulfur cluster binding"/>
    <property type="evidence" value="ECO:0007669"/>
    <property type="project" value="UniProtKB-UniRule"/>
</dbReference>
<feature type="binding site" evidence="12">
    <location>
        <position position="196"/>
    </location>
    <ligand>
        <name>S-adenosyl-L-methionine</name>
        <dbReference type="ChEBI" id="CHEBI:59789"/>
    </ligand>
</feature>
<feature type="binding site" evidence="12">
    <location>
        <position position="121"/>
    </location>
    <ligand>
        <name>[4Fe-4S] cluster</name>
        <dbReference type="ChEBI" id="CHEBI:49883"/>
        <note>4Fe-4S-S-AdoMet</note>
    </ligand>
</feature>
<dbReference type="SUPFAM" id="SSF102114">
    <property type="entry name" value="Radical SAM enzymes"/>
    <property type="match status" value="1"/>
</dbReference>
<dbReference type="Pfam" id="PF04055">
    <property type="entry name" value="Radical_SAM"/>
    <property type="match status" value="1"/>
</dbReference>
<dbReference type="HAMAP" id="MF_01849">
    <property type="entry name" value="RNA_methyltr_RlmN"/>
    <property type="match status" value="1"/>
</dbReference>
<dbReference type="PIRSF" id="PIRSF006004">
    <property type="entry name" value="CHP00048"/>
    <property type="match status" value="1"/>
</dbReference>
<evidence type="ECO:0000313" key="14">
    <source>
        <dbReference type="EMBL" id="SKA61098.1"/>
    </source>
</evidence>
<dbReference type="Proteomes" id="UP000190814">
    <property type="component" value="Unassembled WGS sequence"/>
</dbReference>
<keyword evidence="12" id="KW-1015">Disulfide bond</keyword>
<comment type="catalytic activity">
    <reaction evidence="12">
        <text>adenosine(37) in tRNA + 2 reduced [2Fe-2S]-[ferredoxin] + 2 S-adenosyl-L-methionine = 2-methyladenosine(37) in tRNA + 5'-deoxyadenosine + L-methionine + 2 oxidized [2Fe-2S]-[ferredoxin] + S-adenosyl-L-homocysteine</text>
        <dbReference type="Rhea" id="RHEA:43332"/>
        <dbReference type="Rhea" id="RHEA-COMP:10000"/>
        <dbReference type="Rhea" id="RHEA-COMP:10001"/>
        <dbReference type="Rhea" id="RHEA-COMP:10162"/>
        <dbReference type="Rhea" id="RHEA-COMP:10485"/>
        <dbReference type="ChEBI" id="CHEBI:17319"/>
        <dbReference type="ChEBI" id="CHEBI:33737"/>
        <dbReference type="ChEBI" id="CHEBI:33738"/>
        <dbReference type="ChEBI" id="CHEBI:57844"/>
        <dbReference type="ChEBI" id="CHEBI:57856"/>
        <dbReference type="ChEBI" id="CHEBI:59789"/>
        <dbReference type="ChEBI" id="CHEBI:74411"/>
        <dbReference type="ChEBI" id="CHEBI:74497"/>
        <dbReference type="EC" id="2.1.1.192"/>
    </reaction>
</comment>
<comment type="function">
    <text evidence="12">Specifically methylates position 2 of adenine 2503 in 23S rRNA and position 2 of adenine 37 in tRNAs.</text>
</comment>
<dbReference type="Pfam" id="PF21016">
    <property type="entry name" value="RlmN_N"/>
    <property type="match status" value="1"/>
</dbReference>
<dbReference type="NCBIfam" id="TIGR00048">
    <property type="entry name" value="rRNA_mod_RlmN"/>
    <property type="match status" value="1"/>
</dbReference>
<dbReference type="SFLD" id="SFLDS00029">
    <property type="entry name" value="Radical_SAM"/>
    <property type="match status" value="1"/>
</dbReference>
<keyword evidence="7 12" id="KW-0949">S-adenosyl-L-methionine</keyword>
<dbReference type="GO" id="GO:0046872">
    <property type="term" value="F:metal ion binding"/>
    <property type="evidence" value="ECO:0007669"/>
    <property type="project" value="UniProtKB-KW"/>
</dbReference>
<comment type="miscellaneous">
    <text evidence="12">Reaction proceeds by a ping-pong mechanism involving intermediate methylation of a conserved cysteine residue.</text>
</comment>
<dbReference type="GO" id="GO:0030488">
    <property type="term" value="P:tRNA methylation"/>
    <property type="evidence" value="ECO:0007669"/>
    <property type="project" value="UniProtKB-UniRule"/>
</dbReference>
<feature type="binding site" evidence="12">
    <location>
        <position position="124"/>
    </location>
    <ligand>
        <name>[4Fe-4S] cluster</name>
        <dbReference type="ChEBI" id="CHEBI:49883"/>
        <note>4Fe-4S-S-AdoMet</note>
    </ligand>
</feature>
<feature type="binding site" evidence="12">
    <location>
        <begin position="164"/>
        <end position="165"/>
    </location>
    <ligand>
        <name>S-adenosyl-L-methionine</name>
        <dbReference type="ChEBI" id="CHEBI:59789"/>
    </ligand>
</feature>
<keyword evidence="10 12" id="KW-0408">Iron</keyword>